<dbReference type="AlphaFoldDB" id="A0A9J5WHQ4"/>
<keyword evidence="5" id="KW-0539">Nucleus</keyword>
<accession>A0A9J5WHQ4</accession>
<sequence length="142" mass="16428">MNEYLSVLRALMPESYVQRGDQSSIVSGAINYVKELEQQLQFLWSMKQRTVASSFFCKKKEPLFLLVLCCHKHFSKRSNKSRMSPSYINRTTVYDRRTSCYIQLQSAALARCNNSKLSLEYGLREKNKLSTLVCSISYCLLS</sequence>
<dbReference type="OrthoDB" id="684567at2759"/>
<evidence type="ECO:0000256" key="1">
    <source>
        <dbReference type="ARBA" id="ARBA00004123"/>
    </source>
</evidence>
<evidence type="ECO:0000256" key="3">
    <source>
        <dbReference type="ARBA" id="ARBA00023125"/>
    </source>
</evidence>
<comment type="caution">
    <text evidence="7">The sequence shown here is derived from an EMBL/GenBank/DDBJ whole genome shotgun (WGS) entry which is preliminary data.</text>
</comment>
<evidence type="ECO:0000313" key="7">
    <source>
        <dbReference type="EMBL" id="KAG5574863.1"/>
    </source>
</evidence>
<keyword evidence="8" id="KW-1185">Reference proteome</keyword>
<dbReference type="InterPro" id="IPR036638">
    <property type="entry name" value="HLH_DNA-bd_sf"/>
</dbReference>
<dbReference type="SUPFAM" id="SSF47459">
    <property type="entry name" value="HLH, helix-loop-helix DNA-binding domain"/>
    <property type="match status" value="1"/>
</dbReference>
<comment type="subcellular location">
    <subcellularLocation>
        <location evidence="1">Nucleus</location>
    </subcellularLocation>
</comment>
<dbReference type="GO" id="GO:0010052">
    <property type="term" value="P:guard cell differentiation"/>
    <property type="evidence" value="ECO:0007669"/>
    <property type="project" value="InterPro"/>
</dbReference>
<dbReference type="InterPro" id="IPR044283">
    <property type="entry name" value="FAMA/SPEECHLESS/MUTE-like"/>
</dbReference>
<dbReference type="PROSITE" id="PS50888">
    <property type="entry name" value="BHLH"/>
    <property type="match status" value="1"/>
</dbReference>
<name>A0A9J5WHQ4_SOLCO</name>
<feature type="domain" description="BHLH" evidence="6">
    <location>
        <begin position="1"/>
        <end position="36"/>
    </location>
</feature>
<keyword evidence="2" id="KW-0805">Transcription regulation</keyword>
<protein>
    <recommendedName>
        <fullName evidence="6">BHLH domain-containing protein</fullName>
    </recommendedName>
</protein>
<keyword evidence="4" id="KW-0804">Transcription</keyword>
<evidence type="ECO:0000256" key="4">
    <source>
        <dbReference type="ARBA" id="ARBA00023163"/>
    </source>
</evidence>
<gene>
    <name evidence="7" type="ORF">H5410_054997</name>
</gene>
<dbReference type="GO" id="GO:0003677">
    <property type="term" value="F:DNA binding"/>
    <property type="evidence" value="ECO:0007669"/>
    <property type="project" value="UniProtKB-KW"/>
</dbReference>
<dbReference type="PANTHER" id="PTHR46684:SF6">
    <property type="entry name" value="TRANSCRIPTION FACTOR FAMA"/>
    <property type="match status" value="1"/>
</dbReference>
<keyword evidence="3" id="KW-0238">DNA-binding</keyword>
<dbReference type="Proteomes" id="UP000824120">
    <property type="component" value="Chromosome 11"/>
</dbReference>
<dbReference type="GO" id="GO:0005634">
    <property type="term" value="C:nucleus"/>
    <property type="evidence" value="ECO:0007669"/>
    <property type="project" value="UniProtKB-SubCell"/>
</dbReference>
<dbReference type="GO" id="GO:0046983">
    <property type="term" value="F:protein dimerization activity"/>
    <property type="evidence" value="ECO:0007669"/>
    <property type="project" value="InterPro"/>
</dbReference>
<proteinExistence type="predicted"/>
<dbReference type="InterPro" id="IPR011598">
    <property type="entry name" value="bHLH_dom"/>
</dbReference>
<evidence type="ECO:0000313" key="8">
    <source>
        <dbReference type="Proteomes" id="UP000824120"/>
    </source>
</evidence>
<dbReference type="Pfam" id="PF00010">
    <property type="entry name" value="HLH"/>
    <property type="match status" value="1"/>
</dbReference>
<evidence type="ECO:0000256" key="5">
    <source>
        <dbReference type="ARBA" id="ARBA00023242"/>
    </source>
</evidence>
<dbReference type="EMBL" id="JACXVP010000011">
    <property type="protein sequence ID" value="KAG5574863.1"/>
    <property type="molecule type" value="Genomic_DNA"/>
</dbReference>
<organism evidence="7 8">
    <name type="scientific">Solanum commersonii</name>
    <name type="common">Commerson's wild potato</name>
    <name type="synonym">Commerson's nightshade</name>
    <dbReference type="NCBI Taxonomy" id="4109"/>
    <lineage>
        <taxon>Eukaryota</taxon>
        <taxon>Viridiplantae</taxon>
        <taxon>Streptophyta</taxon>
        <taxon>Embryophyta</taxon>
        <taxon>Tracheophyta</taxon>
        <taxon>Spermatophyta</taxon>
        <taxon>Magnoliopsida</taxon>
        <taxon>eudicotyledons</taxon>
        <taxon>Gunneridae</taxon>
        <taxon>Pentapetalae</taxon>
        <taxon>asterids</taxon>
        <taxon>lamiids</taxon>
        <taxon>Solanales</taxon>
        <taxon>Solanaceae</taxon>
        <taxon>Solanoideae</taxon>
        <taxon>Solaneae</taxon>
        <taxon>Solanum</taxon>
    </lineage>
</organism>
<evidence type="ECO:0000256" key="2">
    <source>
        <dbReference type="ARBA" id="ARBA00023015"/>
    </source>
</evidence>
<evidence type="ECO:0000259" key="6">
    <source>
        <dbReference type="PROSITE" id="PS50888"/>
    </source>
</evidence>
<dbReference type="PANTHER" id="PTHR46684">
    <property type="entry name" value="TRANSCRIPTION FACTOR FAMA"/>
    <property type="match status" value="1"/>
</dbReference>
<reference evidence="7 8" key="1">
    <citation type="submission" date="2020-09" db="EMBL/GenBank/DDBJ databases">
        <title>De no assembly of potato wild relative species, Solanum commersonii.</title>
        <authorList>
            <person name="Cho K."/>
        </authorList>
    </citation>
    <scope>NUCLEOTIDE SEQUENCE [LARGE SCALE GENOMIC DNA]</scope>
    <source>
        <strain evidence="7">LZ3.2</strain>
        <tissue evidence="7">Leaf</tissue>
    </source>
</reference>
<dbReference type="GO" id="GO:0003700">
    <property type="term" value="F:DNA-binding transcription factor activity"/>
    <property type="evidence" value="ECO:0007669"/>
    <property type="project" value="InterPro"/>
</dbReference>